<evidence type="ECO:0000256" key="2">
    <source>
        <dbReference type="ARBA" id="ARBA00022630"/>
    </source>
</evidence>
<dbReference type="GO" id="GO:0008720">
    <property type="term" value="F:D-lactate dehydrogenase (NAD+) activity"/>
    <property type="evidence" value="ECO:0007669"/>
    <property type="project" value="TreeGrafter"/>
</dbReference>
<dbReference type="RefSeq" id="WP_006344741.1">
    <property type="nucleotide sequence ID" value="NZ_CP029159.1"/>
</dbReference>
<dbReference type="PROSITE" id="PS00198">
    <property type="entry name" value="4FE4S_FER_1"/>
    <property type="match status" value="1"/>
</dbReference>
<dbReference type="Proteomes" id="UP000005940">
    <property type="component" value="Chromosome"/>
</dbReference>
<dbReference type="InterPro" id="IPR016169">
    <property type="entry name" value="FAD-bd_PCMH_sub2"/>
</dbReference>
<dbReference type="Gene3D" id="1.10.1060.10">
    <property type="entry name" value="Alpha-helical ferredoxin"/>
    <property type="match status" value="1"/>
</dbReference>
<dbReference type="Pfam" id="PF01565">
    <property type="entry name" value="FAD_binding_4"/>
    <property type="match status" value="1"/>
</dbReference>
<dbReference type="InterPro" id="IPR016171">
    <property type="entry name" value="Vanillyl_alc_oxidase_C-sub2"/>
</dbReference>
<evidence type="ECO:0000256" key="6">
    <source>
        <dbReference type="ARBA" id="ARBA00023004"/>
    </source>
</evidence>
<keyword evidence="9" id="KW-1185">Reference proteome</keyword>
<evidence type="ECO:0000256" key="5">
    <source>
        <dbReference type="ARBA" id="ARBA00023002"/>
    </source>
</evidence>
<comment type="cofactor">
    <cofactor evidence="1">
        <name>FAD</name>
        <dbReference type="ChEBI" id="CHEBI:57692"/>
    </cofactor>
</comment>
<dbReference type="PANTHER" id="PTHR11748:SF119">
    <property type="entry name" value="D-2-HYDROXYGLUTARATE DEHYDROGENASE"/>
    <property type="match status" value="1"/>
</dbReference>
<dbReference type="InterPro" id="IPR009051">
    <property type="entry name" value="Helical_ferredxn"/>
</dbReference>
<dbReference type="EMBL" id="CP029159">
    <property type="protein sequence ID" value="QKM65964.1"/>
    <property type="molecule type" value="Genomic_DNA"/>
</dbReference>
<sequence length="1004" mass="108592">MTSVHESPGAVPPAPAADRTTADRDLEHRLRRELDGEVAFDDYTRRLFSRDASMYAITPRGVVFPRHEDDVRAAVAAAAEHGLPVLPRGAGTSLAGQTVGPGLVLDLSRHMNKIIELDPGSRTALVETGVVQDQLNRAAAPHGLMFGPDTSTSNRATLGGMIGNNSAGSGSLRHGMTIDHVRALDVVLSDATTARFEPVDEAERARRAGRATLEGRIYRELPEIIRADAAAIADGFPRFWRRACGYRLDRLARDDIPFDLAKFVVGSEGTLVIATRALVDLVPKPRHTVFAVGHFTSVAGAIGATESALSLNPSAVELMDRTILDLSRRRIEYASLGSLLEGDPEALLFTAFTGDDEAELKDRLAKLTELWRAEGHGYHTLQAVTPAEQTALLKVRKAGLGLLMAAGEGTRRPLAFVEDTAVDPVHLAEYTARFKDILDAHGLTAGFYGHCSVGCLHIRPFLDLTDPDQITTMRTVAEEIKDLVTEYGGVNSSEHGDGLARSEFNREIFGDDLYEAMRRVKRVFDPDNRMNPGKIVDAPSMTDHLRDPALPPAPELRTRLDFEVLGGMRGAADRCMNIGLCRKSGTGTMCPSYMATRNEEDSTRGRAGALVKALSEPDPRKALGDERLHEVLDLCLMCKACKSECPLGVDMATLKAEALSHHHDLHGTPLRSRIFGSIRFLNRLGSATAPLSNLPGRIGPVRKLMDRLLGIAPARPLPRFARRNLVRWFRRHRRTAAAPGSQGVLTYLADSFTTYTEPEIGRAAIEVLERAGWDVRLESGGCCGRSSLSKGLVEDAANKAFALVHLLAESTPPGSPVVGCEPSCLMTLRDEHRALLPGDSAVEDIAGRVQQVEELVTAAIDDGRLTLGADTWPAGRRLLYHGHCHQKAEVGTAATVEMLRRIPGAEVVEVDAGCCGMAGSFGFESEHYDVSLTVGEDRLFPAVRAEGDDTVIVATGVSCRQQIFHGTERTAWHPVQLIRAALAEGPGDPAHPAAASDATDRAQR</sequence>
<dbReference type="AlphaFoldDB" id="I2NBJ7"/>
<dbReference type="InterPro" id="IPR017896">
    <property type="entry name" value="4Fe4S_Fe-S-bd"/>
</dbReference>
<dbReference type="InterPro" id="IPR016164">
    <property type="entry name" value="FAD-linked_Oxase-like_C"/>
</dbReference>
<dbReference type="Pfam" id="PF02913">
    <property type="entry name" value="FAD-oxidase_C"/>
    <property type="match status" value="1"/>
</dbReference>
<protein>
    <submittedName>
        <fullName evidence="8">FAD-binding oxidoreductase</fullName>
    </submittedName>
</protein>
<dbReference type="Gene3D" id="1.10.45.10">
    <property type="entry name" value="Vanillyl-alcohol Oxidase, Chain A, domain 4"/>
    <property type="match status" value="1"/>
</dbReference>
<dbReference type="SUPFAM" id="SSF46548">
    <property type="entry name" value="alpha-helical ferredoxin"/>
    <property type="match status" value="1"/>
</dbReference>
<dbReference type="InterPro" id="IPR006094">
    <property type="entry name" value="Oxid_FAD_bind_N"/>
</dbReference>
<dbReference type="Pfam" id="PF02754">
    <property type="entry name" value="CCG"/>
    <property type="match status" value="2"/>
</dbReference>
<accession>I2NBJ7</accession>
<keyword evidence="6" id="KW-0408">Iron</keyword>
<dbReference type="InterPro" id="IPR004113">
    <property type="entry name" value="FAD-bd_oxidored_4_C"/>
</dbReference>
<proteinExistence type="predicted"/>
<dbReference type="InterPro" id="IPR017900">
    <property type="entry name" value="4Fe4S_Fe_S_CS"/>
</dbReference>
<dbReference type="InterPro" id="IPR036318">
    <property type="entry name" value="FAD-bd_PCMH-like_sf"/>
</dbReference>
<evidence type="ECO:0000256" key="1">
    <source>
        <dbReference type="ARBA" id="ARBA00001974"/>
    </source>
</evidence>
<dbReference type="PROSITE" id="PS51387">
    <property type="entry name" value="FAD_PCMH"/>
    <property type="match status" value="1"/>
</dbReference>
<evidence type="ECO:0000256" key="4">
    <source>
        <dbReference type="ARBA" id="ARBA00022827"/>
    </source>
</evidence>
<dbReference type="SUPFAM" id="SSF56176">
    <property type="entry name" value="FAD-binding/transporter-associated domain-like"/>
    <property type="match status" value="1"/>
</dbReference>
<keyword evidence="5" id="KW-0560">Oxidoreductase</keyword>
<dbReference type="GO" id="GO:0046872">
    <property type="term" value="F:metal ion binding"/>
    <property type="evidence" value="ECO:0007669"/>
    <property type="project" value="UniProtKB-KW"/>
</dbReference>
<keyword evidence="3" id="KW-0479">Metal-binding</keyword>
<dbReference type="Gene3D" id="3.30.465.10">
    <property type="match status" value="1"/>
</dbReference>
<dbReference type="SUPFAM" id="SSF55103">
    <property type="entry name" value="FAD-linked oxidases, C-terminal domain"/>
    <property type="match status" value="1"/>
</dbReference>
<reference evidence="8 9" key="1">
    <citation type="journal article" date="2012" name="J. Bacteriol.">
        <title>Draft genome of Streptomyces tsukubaensis NRRL 18488, the producer of the clinically important immunosuppressant tacrolimus (FK506).</title>
        <authorList>
            <person name="Barreiro C."/>
            <person name="Prieto C."/>
            <person name="Sola-Landa A."/>
            <person name="Solera E."/>
            <person name="Martinez-Castro M."/>
            <person name="Perez-Redondo R."/>
            <person name="Garcia-Estrada C."/>
            <person name="Aparicio J.F."/>
            <person name="Fernandez-Martinez L.T."/>
            <person name="Santos-Aberturas J."/>
            <person name="Salehi-Najafabadi Z."/>
            <person name="Rodriguez-Garcia A."/>
            <person name="Tauch A."/>
            <person name="Martin J.F."/>
        </authorList>
    </citation>
    <scope>NUCLEOTIDE SEQUENCE [LARGE SCALE GENOMIC DNA]</scope>
    <source>
        <strain evidence="9">DSM 42081 / NBRC 108919 / NRRL 18488 / 9993</strain>
    </source>
</reference>
<gene>
    <name evidence="8" type="ORF">STSU_001115</name>
</gene>
<name>I2NBJ7_STRT9</name>
<dbReference type="GO" id="GO:0071949">
    <property type="term" value="F:FAD binding"/>
    <property type="evidence" value="ECO:0007669"/>
    <property type="project" value="InterPro"/>
</dbReference>
<dbReference type="PANTHER" id="PTHR11748">
    <property type="entry name" value="D-LACTATE DEHYDROGENASE"/>
    <property type="match status" value="1"/>
</dbReference>
<evidence type="ECO:0000313" key="8">
    <source>
        <dbReference type="EMBL" id="QKM65964.1"/>
    </source>
</evidence>
<evidence type="ECO:0000256" key="7">
    <source>
        <dbReference type="ARBA" id="ARBA00023014"/>
    </source>
</evidence>
<keyword evidence="4" id="KW-0274">FAD</keyword>
<keyword evidence="2" id="KW-0285">Flavoprotein</keyword>
<dbReference type="GO" id="GO:0004458">
    <property type="term" value="F:D-lactate dehydrogenase (cytochrome) activity"/>
    <property type="evidence" value="ECO:0007669"/>
    <property type="project" value="TreeGrafter"/>
</dbReference>
<dbReference type="InterPro" id="IPR004017">
    <property type="entry name" value="Cys_rich_dom"/>
</dbReference>
<keyword evidence="7" id="KW-0411">Iron-sulfur</keyword>
<dbReference type="GO" id="GO:1903457">
    <property type="term" value="P:lactate catabolic process"/>
    <property type="evidence" value="ECO:0007669"/>
    <property type="project" value="TreeGrafter"/>
</dbReference>
<dbReference type="InterPro" id="IPR016166">
    <property type="entry name" value="FAD-bd_PCMH"/>
</dbReference>
<dbReference type="Pfam" id="PF13183">
    <property type="entry name" value="Fer4_8"/>
    <property type="match status" value="1"/>
</dbReference>
<dbReference type="Gene3D" id="3.30.70.2740">
    <property type="match status" value="1"/>
</dbReference>
<organism evidence="8 9">
    <name type="scientific">Streptomyces tsukubensis (strain DSM 42081 / NBRC 108919 / NRRL 18488 / 9993)</name>
    <dbReference type="NCBI Taxonomy" id="1114943"/>
    <lineage>
        <taxon>Bacteria</taxon>
        <taxon>Bacillati</taxon>
        <taxon>Actinomycetota</taxon>
        <taxon>Actinomycetes</taxon>
        <taxon>Kitasatosporales</taxon>
        <taxon>Streptomycetaceae</taxon>
        <taxon>Streptomyces</taxon>
    </lineage>
</organism>
<evidence type="ECO:0000256" key="3">
    <source>
        <dbReference type="ARBA" id="ARBA00022723"/>
    </source>
</evidence>
<dbReference type="GO" id="GO:0051536">
    <property type="term" value="F:iron-sulfur cluster binding"/>
    <property type="evidence" value="ECO:0007669"/>
    <property type="project" value="UniProtKB-KW"/>
</dbReference>
<evidence type="ECO:0000313" key="9">
    <source>
        <dbReference type="Proteomes" id="UP000005940"/>
    </source>
</evidence>